<gene>
    <name evidence="8" type="primary">pkd2</name>
    <name evidence="8" type="ORF">AK812_SmicGene42644</name>
</gene>
<feature type="transmembrane region" description="Helical" evidence="6">
    <location>
        <begin position="224"/>
        <end position="244"/>
    </location>
</feature>
<evidence type="ECO:0000256" key="2">
    <source>
        <dbReference type="ARBA" id="ARBA00022692"/>
    </source>
</evidence>
<keyword evidence="4 6" id="KW-0472">Membrane</keyword>
<dbReference type="InterPro" id="IPR013122">
    <property type="entry name" value="PKD1_2_channel"/>
</dbReference>
<feature type="region of interest" description="Disordered" evidence="5">
    <location>
        <begin position="836"/>
        <end position="885"/>
    </location>
</feature>
<evidence type="ECO:0000259" key="7">
    <source>
        <dbReference type="Pfam" id="PF08016"/>
    </source>
</evidence>
<name>A0A1Q9C309_SYMMI</name>
<dbReference type="GO" id="GO:0005262">
    <property type="term" value="F:calcium channel activity"/>
    <property type="evidence" value="ECO:0007669"/>
    <property type="project" value="TreeGrafter"/>
</dbReference>
<dbReference type="Proteomes" id="UP000186817">
    <property type="component" value="Unassembled WGS sequence"/>
</dbReference>
<evidence type="ECO:0000313" key="9">
    <source>
        <dbReference type="Proteomes" id="UP000186817"/>
    </source>
</evidence>
<dbReference type="EMBL" id="LSRX01001796">
    <property type="protein sequence ID" value="OLP77305.1"/>
    <property type="molecule type" value="Genomic_DNA"/>
</dbReference>
<dbReference type="OrthoDB" id="441104at2759"/>
<organism evidence="8 9">
    <name type="scientific">Symbiodinium microadriaticum</name>
    <name type="common">Dinoflagellate</name>
    <name type="synonym">Zooxanthella microadriatica</name>
    <dbReference type="NCBI Taxonomy" id="2951"/>
    <lineage>
        <taxon>Eukaryota</taxon>
        <taxon>Sar</taxon>
        <taxon>Alveolata</taxon>
        <taxon>Dinophyceae</taxon>
        <taxon>Suessiales</taxon>
        <taxon>Symbiodiniaceae</taxon>
        <taxon>Symbiodinium</taxon>
    </lineage>
</organism>
<keyword evidence="3 6" id="KW-1133">Transmembrane helix</keyword>
<dbReference type="InterPro" id="IPR051223">
    <property type="entry name" value="Polycystin"/>
</dbReference>
<evidence type="ECO:0000313" key="8">
    <source>
        <dbReference type="EMBL" id="OLP77305.1"/>
    </source>
</evidence>
<feature type="region of interest" description="Disordered" evidence="5">
    <location>
        <begin position="1"/>
        <end position="34"/>
    </location>
</feature>
<accession>A0A1Q9C309</accession>
<protein>
    <submittedName>
        <fullName evidence="8">Polycystin-2</fullName>
    </submittedName>
</protein>
<feature type="region of interest" description="Disordered" evidence="5">
    <location>
        <begin position="763"/>
        <end position="783"/>
    </location>
</feature>
<evidence type="ECO:0000256" key="6">
    <source>
        <dbReference type="SAM" id="Phobius"/>
    </source>
</evidence>
<dbReference type="GO" id="GO:0050982">
    <property type="term" value="P:detection of mechanical stimulus"/>
    <property type="evidence" value="ECO:0007669"/>
    <property type="project" value="TreeGrafter"/>
</dbReference>
<evidence type="ECO:0000256" key="1">
    <source>
        <dbReference type="ARBA" id="ARBA00004141"/>
    </source>
</evidence>
<evidence type="ECO:0000256" key="3">
    <source>
        <dbReference type="ARBA" id="ARBA00022989"/>
    </source>
</evidence>
<feature type="compositionally biased region" description="Basic residues" evidence="5">
    <location>
        <begin position="765"/>
        <end position="775"/>
    </location>
</feature>
<evidence type="ECO:0000256" key="5">
    <source>
        <dbReference type="SAM" id="MobiDB-lite"/>
    </source>
</evidence>
<evidence type="ECO:0000256" key="4">
    <source>
        <dbReference type="ARBA" id="ARBA00023136"/>
    </source>
</evidence>
<comment type="caution">
    <text evidence="8">The sequence shown here is derived from an EMBL/GenBank/DDBJ whole genome shotgun (WGS) entry which is preliminary data.</text>
</comment>
<comment type="subcellular location">
    <subcellularLocation>
        <location evidence="1">Membrane</location>
        <topology evidence="1">Multi-pass membrane protein</topology>
    </subcellularLocation>
</comment>
<dbReference type="AlphaFoldDB" id="A0A1Q9C309"/>
<feature type="transmembrane region" description="Helical" evidence="6">
    <location>
        <begin position="256"/>
        <end position="281"/>
    </location>
</feature>
<feature type="compositionally biased region" description="Polar residues" evidence="5">
    <location>
        <begin position="13"/>
        <end position="30"/>
    </location>
</feature>
<proteinExistence type="predicted"/>
<dbReference type="Gene3D" id="1.10.287.70">
    <property type="match status" value="1"/>
</dbReference>
<feature type="compositionally biased region" description="Low complexity" evidence="5">
    <location>
        <begin position="847"/>
        <end position="873"/>
    </location>
</feature>
<feature type="domain" description="Polycystin cation channel PKD1/PKD2" evidence="7">
    <location>
        <begin position="195"/>
        <end position="285"/>
    </location>
</feature>
<feature type="transmembrane region" description="Helical" evidence="6">
    <location>
        <begin position="195"/>
        <end position="218"/>
    </location>
</feature>
<sequence length="1094" mass="122515">MVDWGTGIKPRNRLQTRQTSPKCQRETTAPNDDYAEKLTQSSIRDAIREQLREERHILTGELRDGLAEVHQRIDTVEKTTTTPSITDKHIQLDAKIDKIEELAGNLGNRLELLQGKQPSSQSAQEDQMVPLRRVPGLLVFGGWSSKQAASETLRFVKQHVAQLRSDLDMEEAFIPGGTADRSRSQNHHRTETRRLIIFAALLLVVFFGFAVAFSLGLGTSDKNFVTIPGSFLVLFFLLIDGYSIDVEWFRPGKDQVVTLIFLGYIALIYFVLLNIFVAIVLDTFSLASRLYAVEANKKNPMIVFLHTYYNWMKGQSLVKDEAEEHMNPKDLSITLDLLPGLVRRKWVEKKRRMQYVADQNFAGMDLFPEDVDRSLSKKADNIVTDWMLPSTQSDVFDQMTAPIEHKPLALYDIPPSVMKQEISRAQLQRLMDEDSTIPLLLGSKRAVDVIRKFKSEEREESGNPVSAVKSMQGTIFARIDKLERVKLDDDVPEVPEISQVAEQMSGAILDLRNQFRVQLTGVIECTAVLFEHLVELTQGLDEVRQNSDGVLQLVRNNKFQVGTLRCLGLSLGAQHEGASWEELRRDVTEIFEALAAQPRWRGAAQPRRRAALAVCLDVVVLSQLEVAVWQSMELPEVQLAVHAQDRRLADLETGWASSGDVASKAPGRSWKLLFGICSSAAEDRRLLSLESRLDAQAAQVSPAEVVEDIASLLEALQDVADAGNEQCRRGGECRQLQAAHAVVTQCTVQRTVVGRACLGLPRPARPARRPARRRALAPPPANPNPLAERMRWYRWYRWEWEATVTQAAPPANPNPLAERMRWYRWYRWEWEATVTQAAGKPPGPGMALRGSPGRRLGLGPGASASAASAASGARSERKRRGMGQRDWLENARRTCNICPLRLVARDRDQDHQGTSVHQAAMVLLAEVVDASPKSDTFYSPWVETVPQVEALIAAQCETVEFCLAAFASAGRAREGDFGGGAPSMNAEAPEARPVWLCDTWREVVAEPTRGAFCRAIRCQTKRTVLRYLVTVRSEVSEDVLMDTLAEFRVSHRHRESQSSKSTKPKHRSAKREPEWPPRAVKRTPGLADGEAPQQ</sequence>
<dbReference type="Pfam" id="PF08016">
    <property type="entry name" value="PKD_channel"/>
    <property type="match status" value="1"/>
</dbReference>
<dbReference type="PANTHER" id="PTHR10877">
    <property type="entry name" value="POLYCYSTIN FAMILY MEMBER"/>
    <property type="match status" value="1"/>
</dbReference>
<feature type="region of interest" description="Disordered" evidence="5">
    <location>
        <begin position="1050"/>
        <end position="1094"/>
    </location>
</feature>
<dbReference type="GO" id="GO:0016020">
    <property type="term" value="C:membrane"/>
    <property type="evidence" value="ECO:0007669"/>
    <property type="project" value="UniProtKB-SubCell"/>
</dbReference>
<reference evidence="8 9" key="1">
    <citation type="submission" date="2016-02" db="EMBL/GenBank/DDBJ databases">
        <title>Genome analysis of coral dinoflagellate symbionts highlights evolutionary adaptations to a symbiotic lifestyle.</title>
        <authorList>
            <person name="Aranda M."/>
            <person name="Li Y."/>
            <person name="Liew Y.J."/>
            <person name="Baumgarten S."/>
            <person name="Simakov O."/>
            <person name="Wilson M."/>
            <person name="Piel J."/>
            <person name="Ashoor H."/>
            <person name="Bougouffa S."/>
            <person name="Bajic V.B."/>
            <person name="Ryu T."/>
            <person name="Ravasi T."/>
            <person name="Bayer T."/>
            <person name="Micklem G."/>
            <person name="Kim H."/>
            <person name="Bhak J."/>
            <person name="Lajeunesse T.C."/>
            <person name="Voolstra C.R."/>
        </authorList>
    </citation>
    <scope>NUCLEOTIDE SEQUENCE [LARGE SCALE GENOMIC DNA]</scope>
    <source>
        <strain evidence="8 9">CCMP2467</strain>
    </source>
</reference>
<keyword evidence="9" id="KW-1185">Reference proteome</keyword>
<keyword evidence="2 6" id="KW-0812">Transmembrane</keyword>
<dbReference type="PANTHER" id="PTHR10877:SF194">
    <property type="entry name" value="LOCATION OF VULVA DEFECTIVE 1"/>
    <property type="match status" value="1"/>
</dbReference>